<dbReference type="RefSeq" id="WP_202244073.1">
    <property type="nucleotide sequence ID" value="NZ_JAESIY010000004.1"/>
</dbReference>
<sequence length="92" mass="10111">MAIYAFILNWKNLKVDALELALVNKEGITIAGGDFISWSDVTLVYCNLNLMQQGSYLVLNLLGKSEPLKLSINGSIGGSIILTICEAYRKMN</sequence>
<dbReference type="AlphaFoldDB" id="A0A937F8L3"/>
<comment type="caution">
    <text evidence="1">The sequence shown here is derived from an EMBL/GenBank/DDBJ whole genome shotgun (WGS) entry which is preliminary data.</text>
</comment>
<gene>
    <name evidence="1" type="ORF">JL102_09095</name>
</gene>
<proteinExistence type="predicted"/>
<reference evidence="1" key="1">
    <citation type="submission" date="2021-01" db="EMBL/GenBank/DDBJ databases">
        <title>Fulvivirga kasyanovii gen. nov., sp nov., a novel member of the phylum Bacteroidetes isolated from seawater in a mussel farm.</title>
        <authorList>
            <person name="Zhao L.-H."/>
            <person name="Wang Z.-J."/>
        </authorList>
    </citation>
    <scope>NUCLEOTIDE SEQUENCE</scope>
    <source>
        <strain evidence="1">2943</strain>
    </source>
</reference>
<accession>A0A937F8L3</accession>
<dbReference type="EMBL" id="JAESIY010000004">
    <property type="protein sequence ID" value="MBL3656284.1"/>
    <property type="molecule type" value="Genomic_DNA"/>
</dbReference>
<name>A0A937F8L3_9BACT</name>
<evidence type="ECO:0000313" key="2">
    <source>
        <dbReference type="Proteomes" id="UP000659388"/>
    </source>
</evidence>
<organism evidence="1 2">
    <name type="scientific">Fulvivirga sediminis</name>
    <dbReference type="NCBI Taxonomy" id="2803949"/>
    <lineage>
        <taxon>Bacteria</taxon>
        <taxon>Pseudomonadati</taxon>
        <taxon>Bacteroidota</taxon>
        <taxon>Cytophagia</taxon>
        <taxon>Cytophagales</taxon>
        <taxon>Fulvivirgaceae</taxon>
        <taxon>Fulvivirga</taxon>
    </lineage>
</organism>
<keyword evidence="2" id="KW-1185">Reference proteome</keyword>
<dbReference type="Proteomes" id="UP000659388">
    <property type="component" value="Unassembled WGS sequence"/>
</dbReference>
<protein>
    <submittedName>
        <fullName evidence="1">Uncharacterized protein</fullName>
    </submittedName>
</protein>
<evidence type="ECO:0000313" key="1">
    <source>
        <dbReference type="EMBL" id="MBL3656284.1"/>
    </source>
</evidence>